<feature type="compositionally biased region" description="Polar residues" evidence="1">
    <location>
        <begin position="875"/>
        <end position="885"/>
    </location>
</feature>
<gene>
    <name evidence="2" type="ORF">PSACC_00468</name>
</gene>
<proteinExistence type="predicted"/>
<name>A0A2H9TPN6_9FUNG</name>
<dbReference type="Proteomes" id="UP000240830">
    <property type="component" value="Unassembled WGS sequence"/>
</dbReference>
<feature type="region of interest" description="Disordered" evidence="1">
    <location>
        <begin position="834"/>
        <end position="897"/>
    </location>
</feature>
<dbReference type="AlphaFoldDB" id="A0A2H9TPN6"/>
<keyword evidence="3" id="KW-1185">Reference proteome</keyword>
<organism evidence="2 3">
    <name type="scientific">Paramicrosporidium saccamoebae</name>
    <dbReference type="NCBI Taxonomy" id="1246581"/>
    <lineage>
        <taxon>Eukaryota</taxon>
        <taxon>Fungi</taxon>
        <taxon>Fungi incertae sedis</taxon>
        <taxon>Cryptomycota</taxon>
        <taxon>Cryptomycota incertae sedis</taxon>
        <taxon>Paramicrosporidium</taxon>
    </lineage>
</organism>
<evidence type="ECO:0000313" key="2">
    <source>
        <dbReference type="EMBL" id="PJF19713.1"/>
    </source>
</evidence>
<reference evidence="2 3" key="1">
    <citation type="submission" date="2016-10" db="EMBL/GenBank/DDBJ databases">
        <title>The genome of Paramicrosporidium saccamoebae is the missing link in understanding Cryptomycota and Microsporidia evolution.</title>
        <authorList>
            <person name="Quandt C.A."/>
            <person name="Beaudet D."/>
            <person name="Corsaro D."/>
            <person name="Michel R."/>
            <person name="Corradi N."/>
            <person name="James T."/>
        </authorList>
    </citation>
    <scope>NUCLEOTIDE SEQUENCE [LARGE SCALE GENOMIC DNA]</scope>
    <source>
        <strain evidence="2 3">KSL3</strain>
    </source>
</reference>
<sequence length="1214" mass="135753">MLKSRIGRIPTHSTDLYWNAEDAWEDLSKDTGDQKLAIISLMDPSSSSDTDRLAMEKAARYIGNGQFAVNIKLLFGEDPMSAHTHLYLELSECFAKRPEILAFWHARLVYSILSLPKVNVQVLSGRLRAIALVRWLLTAYSVELIPPMYLEKIVQVLALKNLHLGTNLTGDYARGLTYAQDFAPSSASIWGGCMQAVKPWAIFLHQNFGGIRWPTSISTVEEAEEFWGDYRGDLRHAIPAFTNLPGLINFPSTACDTVECLVEESVKLYTSAGRWSTEGVFLDRASTRLWATRFLHTYKTHPLSTLEASKLFKPGAALSKLLATSNFFDYIPKRRVQANVLVDTGASQPLSNHKIHARLGGAYRLDWTGHLYWMEHLTLTALENLTGLCIAVFPSLAQRWRMEQTGDEQVLPHRLPLKRRLAEFRHGTLLRRNSTTGTNAASAAIPNITTATNTSNITTPNSLFSTNLWAIERFRDITPSLVVAVFEDSLVLEPGDIGPLPLSHPVARELVRCINGQVLGLPLLEKLRECGALLYDGCAVIGIVDYRRWAFGVMAAPRSPEVGMLASASATAPEMHKILLKPNSATIQKDVDNFIREEMGHLAASADLALDIESRILFGANLQEHVMSVSADHGKKSAEDLLQNEITRTARIDAFLQRCRLKQNVQQSRFRIMSVAEEHRTRKTGSGMEPMYGLDARKDPSRLKLGSPPTLSWLHPPVALWRTMRFEEKREERFRHFTVHILVNPLRGVRFEAVLRIGTQPCLGDLATHHIVLPTMPLTEIFVEHFKRQMALEGNNCVADVSNPNAIGVMREVPPSLMTATTFATIPAHASGGMFIPSGRSFGSPQRPQAPKRPIPPHDPQSQRLFGVQGAKLQGKQSSDAQSSPRQDKVAAKRLKTAEDHQKQLDLSLHDQLFNSDSEGERVRILLMSKIGPTQQTVEEVYENDWFGTCDVIYYLFDKVSFDDELDSEEFENNGRSKCHAAVDHAAQIGDIALLEAAASLHDICPSDGLIYSAALKGMLSVLQVGLKHCEFRPSKFQLNRIVLQKEYPVLRAIRAVTNKKPSQAVIDALTSSTGIHMTRRVCRLYGMTPSNLSLETIFFSNTVPLWQLNKYFNYCPGQISLDSFALLEKGDAIAKGTLRFAWKKCFRHPSPVVIDKWVKTEKLDFILFAVFHLGVVLSDKILATNSARNMQLAEAIELFKPHQLNKMMESLHI</sequence>
<comment type="caution">
    <text evidence="2">The sequence shown here is derived from an EMBL/GenBank/DDBJ whole genome shotgun (WGS) entry which is preliminary data.</text>
</comment>
<evidence type="ECO:0000256" key="1">
    <source>
        <dbReference type="SAM" id="MobiDB-lite"/>
    </source>
</evidence>
<dbReference type="EMBL" id="MTSL01000045">
    <property type="protein sequence ID" value="PJF19713.1"/>
    <property type="molecule type" value="Genomic_DNA"/>
</dbReference>
<evidence type="ECO:0000313" key="3">
    <source>
        <dbReference type="Proteomes" id="UP000240830"/>
    </source>
</evidence>
<dbReference type="STRING" id="1246581.A0A2H9TPN6"/>
<protein>
    <submittedName>
        <fullName evidence="2">Uncharacterized protein</fullName>
    </submittedName>
</protein>
<accession>A0A2H9TPN6</accession>
<feature type="compositionally biased region" description="Basic and acidic residues" evidence="1">
    <location>
        <begin position="886"/>
        <end position="897"/>
    </location>
</feature>